<accession>A0A8S1RV15</accession>
<evidence type="ECO:0000313" key="2">
    <source>
        <dbReference type="Proteomes" id="UP000692954"/>
    </source>
</evidence>
<dbReference type="EMBL" id="CAJJDN010000277">
    <property type="protein sequence ID" value="CAD8130324.1"/>
    <property type="molecule type" value="Genomic_DNA"/>
</dbReference>
<gene>
    <name evidence="1" type="ORF">PSON_ATCC_30995.1.T2770005</name>
</gene>
<dbReference type="Proteomes" id="UP000692954">
    <property type="component" value="Unassembled WGS sequence"/>
</dbReference>
<evidence type="ECO:0000313" key="1">
    <source>
        <dbReference type="EMBL" id="CAD8130324.1"/>
    </source>
</evidence>
<protein>
    <submittedName>
        <fullName evidence="1">Uncharacterized protein</fullName>
    </submittedName>
</protein>
<reference evidence="1" key="1">
    <citation type="submission" date="2021-01" db="EMBL/GenBank/DDBJ databases">
        <authorList>
            <consortium name="Genoscope - CEA"/>
            <person name="William W."/>
        </authorList>
    </citation>
    <scope>NUCLEOTIDE SEQUENCE</scope>
</reference>
<dbReference type="AlphaFoldDB" id="A0A8S1RV15"/>
<name>A0A8S1RV15_9CILI</name>
<organism evidence="1 2">
    <name type="scientific">Paramecium sonneborni</name>
    <dbReference type="NCBI Taxonomy" id="65129"/>
    <lineage>
        <taxon>Eukaryota</taxon>
        <taxon>Sar</taxon>
        <taxon>Alveolata</taxon>
        <taxon>Ciliophora</taxon>
        <taxon>Intramacronucleata</taxon>
        <taxon>Oligohymenophorea</taxon>
        <taxon>Peniculida</taxon>
        <taxon>Parameciidae</taxon>
        <taxon>Paramecium</taxon>
    </lineage>
</organism>
<keyword evidence="2" id="KW-1185">Reference proteome</keyword>
<sequence>MEMGINLSHQQKISIDQEEILPKNRFEVQSNQSEESQDIQRKNSSTFQLQLFNNVEKIGCLGRVGNQDKIQRLTMWSVNQDRKILQNVGGYYSKIGQKIGLWKVISKNYCNKFFVFDQRQYHKDKKDRKWKCTYYNRMMYCFNGEGSHYFYQEGVQKKIGMQIELNQAFVEQSKQYYEWQGNLCSGDGSYDQNGNQKKI</sequence>
<comment type="caution">
    <text evidence="1">The sequence shown here is derived from an EMBL/GenBank/DDBJ whole genome shotgun (WGS) entry which is preliminary data.</text>
</comment>
<proteinExistence type="predicted"/>